<gene>
    <name evidence="3" type="ORF">FJ651_11040</name>
</gene>
<feature type="transmembrane region" description="Helical" evidence="1">
    <location>
        <begin position="20"/>
        <end position="41"/>
    </location>
</feature>
<reference evidence="3 4" key="1">
    <citation type="submission" date="2019-06" db="EMBL/GenBank/DDBJ databases">
        <title>Flavobacteriaceae Paucihalobacterium erythroidium CWB-1, complete genome.</title>
        <authorList>
            <person name="Wu S."/>
        </authorList>
    </citation>
    <scope>NUCLEOTIDE SEQUENCE [LARGE SCALE GENOMIC DNA]</scope>
    <source>
        <strain evidence="3 4">CWB-1</strain>
    </source>
</reference>
<dbReference type="PANTHER" id="PTHR36927:SF1">
    <property type="entry name" value="MDO-LIKE PROTEIN"/>
    <property type="match status" value="1"/>
</dbReference>
<evidence type="ECO:0000256" key="1">
    <source>
        <dbReference type="SAM" id="Phobius"/>
    </source>
</evidence>
<feature type="transmembrane region" description="Helical" evidence="1">
    <location>
        <begin position="323"/>
        <end position="342"/>
    </location>
</feature>
<dbReference type="EMBL" id="VHIQ01000005">
    <property type="protein sequence ID" value="TPV32837.1"/>
    <property type="molecule type" value="Genomic_DNA"/>
</dbReference>
<feature type="transmembrane region" description="Helical" evidence="1">
    <location>
        <begin position="154"/>
        <end position="172"/>
    </location>
</feature>
<keyword evidence="1" id="KW-1133">Transmembrane helix</keyword>
<feature type="transmembrane region" description="Helical" evidence="1">
    <location>
        <begin position="61"/>
        <end position="83"/>
    </location>
</feature>
<evidence type="ECO:0000313" key="4">
    <source>
        <dbReference type="Proteomes" id="UP000317332"/>
    </source>
</evidence>
<feature type="transmembrane region" description="Helical" evidence="1">
    <location>
        <begin position="348"/>
        <end position="367"/>
    </location>
</feature>
<evidence type="ECO:0000259" key="2">
    <source>
        <dbReference type="Pfam" id="PF01757"/>
    </source>
</evidence>
<dbReference type="InterPro" id="IPR050623">
    <property type="entry name" value="Glucan_succinyl_AcylTrfase"/>
</dbReference>
<dbReference type="Proteomes" id="UP000317332">
    <property type="component" value="Unassembled WGS sequence"/>
</dbReference>
<feature type="transmembrane region" description="Helical" evidence="1">
    <location>
        <begin position="279"/>
        <end position="302"/>
    </location>
</feature>
<accession>A0A506PID1</accession>
<dbReference type="InterPro" id="IPR002656">
    <property type="entry name" value="Acyl_transf_3_dom"/>
</dbReference>
<dbReference type="GO" id="GO:0016747">
    <property type="term" value="F:acyltransferase activity, transferring groups other than amino-acyl groups"/>
    <property type="evidence" value="ECO:0007669"/>
    <property type="project" value="InterPro"/>
</dbReference>
<dbReference type="AlphaFoldDB" id="A0A506PID1"/>
<feature type="transmembrane region" description="Helical" evidence="1">
    <location>
        <begin position="226"/>
        <end position="243"/>
    </location>
</feature>
<keyword evidence="1" id="KW-0472">Membrane</keyword>
<proteinExistence type="predicted"/>
<feature type="transmembrane region" description="Helical" evidence="1">
    <location>
        <begin position="255"/>
        <end position="273"/>
    </location>
</feature>
<organism evidence="3 4">
    <name type="scientific">Paucihalobacter ruber</name>
    <dbReference type="NCBI Taxonomy" id="2567861"/>
    <lineage>
        <taxon>Bacteria</taxon>
        <taxon>Pseudomonadati</taxon>
        <taxon>Bacteroidota</taxon>
        <taxon>Flavobacteriia</taxon>
        <taxon>Flavobacteriales</taxon>
        <taxon>Flavobacteriaceae</taxon>
        <taxon>Paucihalobacter</taxon>
    </lineage>
</organism>
<keyword evidence="1" id="KW-0812">Transmembrane</keyword>
<feature type="transmembrane region" description="Helical" evidence="1">
    <location>
        <begin position="95"/>
        <end position="120"/>
    </location>
</feature>
<dbReference type="RefSeq" id="WP_140990584.1">
    <property type="nucleotide sequence ID" value="NZ_VHIQ01000005.1"/>
</dbReference>
<feature type="transmembrane region" description="Helical" evidence="1">
    <location>
        <begin position="193"/>
        <end position="211"/>
    </location>
</feature>
<protein>
    <submittedName>
        <fullName evidence="3">2,3,4,5-tetrahydropyridine-2,6-carboxylate N-succinyltransferase</fullName>
    </submittedName>
</protein>
<dbReference type="PANTHER" id="PTHR36927">
    <property type="entry name" value="BLR4337 PROTEIN"/>
    <property type="match status" value="1"/>
</dbReference>
<dbReference type="Pfam" id="PF01757">
    <property type="entry name" value="Acyl_transf_3"/>
    <property type="match status" value="1"/>
</dbReference>
<dbReference type="OrthoDB" id="9810469at2"/>
<keyword evidence="4" id="KW-1185">Reference proteome</keyword>
<feature type="domain" description="Acyltransferase 3" evidence="2">
    <location>
        <begin position="12"/>
        <end position="363"/>
    </location>
</feature>
<sequence>MKTFPHKTERLHSMDALRAIMMLLGLVIHSALTYAVTDWGATWPLKDPNAIHWTNDYIVDFIHVFRMQIFFFVAGFFGALLFYERQPRPMIKNRIQRIVFPFLIFVFLLWPSIVVCFTYTRLSFAGDPEAWATATSILAQIDGYIPGSTFHLWFLYYLALITGFSVIIAFIARPFKAFTNKISGLFDRIIKHPILRILVFASFTAVVYIFMNTSQVATSNSFIPDLNTFTYYAFFYIIGWILFKSKHLLDEMKRMDWWSTALGIALFSVYFFWKDDFGFYDAIIIKSVTVWCLIFGVTGLFLRYASNHSPVMRYISDASYWVYLVHLSFTALLPVLIMNWALPATVKFLIVMSGTFFVCFVSYHYLVRSTFIGQFLNGRKYSKKIKDLQPATAPKAQLAMDK</sequence>
<keyword evidence="3" id="KW-0808">Transferase</keyword>
<name>A0A506PID1_9FLAO</name>
<evidence type="ECO:0000313" key="3">
    <source>
        <dbReference type="EMBL" id="TPV32837.1"/>
    </source>
</evidence>
<comment type="caution">
    <text evidence="3">The sequence shown here is derived from an EMBL/GenBank/DDBJ whole genome shotgun (WGS) entry which is preliminary data.</text>
</comment>